<evidence type="ECO:0008006" key="3">
    <source>
        <dbReference type="Google" id="ProtNLM"/>
    </source>
</evidence>
<reference evidence="1 2" key="1">
    <citation type="submission" date="2022-10" db="EMBL/GenBank/DDBJ databases">
        <title>The complete genomes of actinobacterial strains from the NBC collection.</title>
        <authorList>
            <person name="Joergensen T.S."/>
            <person name="Alvarez Arevalo M."/>
            <person name="Sterndorff E.B."/>
            <person name="Faurdal D."/>
            <person name="Vuksanovic O."/>
            <person name="Mourched A.-S."/>
            <person name="Charusanti P."/>
            <person name="Shaw S."/>
            <person name="Blin K."/>
            <person name="Weber T."/>
        </authorList>
    </citation>
    <scope>NUCLEOTIDE SEQUENCE [LARGE SCALE GENOMIC DNA]</scope>
    <source>
        <strain evidence="1 2">NBC 01752</strain>
    </source>
</reference>
<dbReference type="Gene3D" id="2.30.320.10">
    <property type="entry name" value="YwqG-like"/>
    <property type="match status" value="1"/>
</dbReference>
<name>A0ABZ1HF90_STRPH</name>
<dbReference type="RefSeq" id="WP_326760495.1">
    <property type="nucleotide sequence ID" value="NZ_CP109135.1"/>
</dbReference>
<accession>A0ABZ1HF90</accession>
<evidence type="ECO:0000313" key="2">
    <source>
        <dbReference type="Proteomes" id="UP001340816"/>
    </source>
</evidence>
<evidence type="ECO:0000313" key="1">
    <source>
        <dbReference type="EMBL" id="WSD17281.1"/>
    </source>
</evidence>
<gene>
    <name evidence="1" type="ORF">OHB35_30855</name>
</gene>
<proteinExistence type="predicted"/>
<keyword evidence="2" id="KW-1185">Reference proteome</keyword>
<dbReference type="Proteomes" id="UP001340816">
    <property type="component" value="Chromosome"/>
</dbReference>
<organism evidence="1 2">
    <name type="scientific">Streptomyces phaeochromogenes</name>
    <dbReference type="NCBI Taxonomy" id="1923"/>
    <lineage>
        <taxon>Bacteria</taxon>
        <taxon>Bacillati</taxon>
        <taxon>Actinomycetota</taxon>
        <taxon>Actinomycetes</taxon>
        <taxon>Kitasatosporales</taxon>
        <taxon>Streptomycetaceae</taxon>
        <taxon>Streptomyces</taxon>
        <taxon>Streptomyces phaeochromogenes group</taxon>
    </lineage>
</organism>
<protein>
    <recommendedName>
        <fullName evidence="3">DUF1963 domain-containing protein</fullName>
    </recommendedName>
</protein>
<dbReference type="EMBL" id="CP109135">
    <property type="protein sequence ID" value="WSD17281.1"/>
    <property type="molecule type" value="Genomic_DNA"/>
</dbReference>
<sequence length="350" mass="38247">MPRTTPPRPADVPTLFPELAPLARTAVRLHPRAGSPTAADSSIGGPLLWPADEPWPTCPDHDAPWHHGVAPDDVRLQRRILAEAWARPRAEGADLLTPEERVIVDRASISGRARIPQEGPVPMIPVVQLYASDVPALPGPAGTDLLQVLWCPFDHDEDYLPAVELYWRASSDVTDPLTAAPQPSVIGSDNYLPEPCVLHPETVTEYPAPHELPEDLAERIEAWEEGQSSKNLDDPNDPDDLDDVTVVDYQYDLSVAPGCKLGGHAPWSFSDPFPMTCPECGSDVRPLLTIDGTEWDGGSGSWRPVEDADYTGLHFLGPACATRLNIGRSYNLQLYVCTASPDHPHVQNMQ</sequence>